<feature type="domain" description="CNP1-like uncharacterised" evidence="2">
    <location>
        <begin position="28"/>
        <end position="162"/>
    </location>
</feature>
<dbReference type="RefSeq" id="WP_011800161.1">
    <property type="nucleotide sequence ID" value="NC_008781.1"/>
</dbReference>
<keyword evidence="4" id="KW-1185">Reference proteome</keyword>
<accession>A1VK88</accession>
<dbReference type="eggNOG" id="ENOG5031TYQ">
    <property type="taxonomic scope" value="Bacteria"/>
</dbReference>
<feature type="chain" id="PRO_5002639149" description="CNP1-like uncharacterized domain-containing protein" evidence="1">
    <location>
        <begin position="24"/>
        <end position="170"/>
    </location>
</feature>
<name>A1VK88_POLNA</name>
<sequence length="170" mass="18455">MKFKPASLFACGLLLSLSSAVWAQFAVEDAEWKESEVPPPPAFDVGKLVIFEVSPNSSLVYGVDPASISISKSDGVVRYVMVASSASGARNVMYEGLRCSTGEFKTYARYSPEGRWSMVSDPEWRPLFGNMPSKHALRFAQAGACDNAALPLSVNALVRRLKNPNFGMTP</sequence>
<gene>
    <name evidence="3" type="ordered locus">Pnap_0747</name>
</gene>
<proteinExistence type="predicted"/>
<organism evidence="3 4">
    <name type="scientific">Polaromonas naphthalenivorans (strain CJ2)</name>
    <dbReference type="NCBI Taxonomy" id="365044"/>
    <lineage>
        <taxon>Bacteria</taxon>
        <taxon>Pseudomonadati</taxon>
        <taxon>Pseudomonadota</taxon>
        <taxon>Betaproteobacteria</taxon>
        <taxon>Burkholderiales</taxon>
        <taxon>Comamonadaceae</taxon>
        <taxon>Polaromonas</taxon>
    </lineage>
</organism>
<evidence type="ECO:0000259" key="2">
    <source>
        <dbReference type="Pfam" id="PF08750"/>
    </source>
</evidence>
<dbReference type="InterPro" id="IPR014861">
    <property type="entry name" value="CNP1-like_dom"/>
</dbReference>
<dbReference type="Proteomes" id="UP000000644">
    <property type="component" value="Chromosome"/>
</dbReference>
<dbReference type="STRING" id="365044.Pnap_0747"/>
<dbReference type="OrthoDB" id="7066954at2"/>
<dbReference type="EMBL" id="CP000529">
    <property type="protein sequence ID" value="ABM36066.1"/>
    <property type="molecule type" value="Genomic_DNA"/>
</dbReference>
<dbReference type="AlphaFoldDB" id="A1VK88"/>
<evidence type="ECO:0000256" key="1">
    <source>
        <dbReference type="SAM" id="SignalP"/>
    </source>
</evidence>
<feature type="signal peptide" evidence="1">
    <location>
        <begin position="1"/>
        <end position="23"/>
    </location>
</feature>
<evidence type="ECO:0000313" key="3">
    <source>
        <dbReference type="EMBL" id="ABM36066.1"/>
    </source>
</evidence>
<evidence type="ECO:0000313" key="4">
    <source>
        <dbReference type="Proteomes" id="UP000000644"/>
    </source>
</evidence>
<dbReference type="HOGENOM" id="CLU_099352_2_1_4"/>
<protein>
    <recommendedName>
        <fullName evidence="2">CNP1-like uncharacterized domain-containing protein</fullName>
    </recommendedName>
</protein>
<reference evidence="4" key="1">
    <citation type="journal article" date="2009" name="Environ. Microbiol.">
        <title>The genome of Polaromonas naphthalenivorans strain CJ2, isolated from coal tar-contaminated sediment, reveals physiological and metabolic versatility and evolution through extensive horizontal gene transfer.</title>
        <authorList>
            <person name="Yagi J.M."/>
            <person name="Sims D."/>
            <person name="Brettin T."/>
            <person name="Bruce D."/>
            <person name="Madsen E.L."/>
        </authorList>
    </citation>
    <scope>NUCLEOTIDE SEQUENCE [LARGE SCALE GENOMIC DNA]</scope>
    <source>
        <strain evidence="4">CJ2</strain>
    </source>
</reference>
<keyword evidence="1" id="KW-0732">Signal</keyword>
<dbReference type="KEGG" id="pna:Pnap_0747"/>
<dbReference type="Pfam" id="PF08750">
    <property type="entry name" value="CNP1"/>
    <property type="match status" value="1"/>
</dbReference>